<dbReference type="InParanoid" id="A0A059CVQ1"/>
<gene>
    <name evidence="3" type="ORF">EUGRSUZ_C03951</name>
</gene>
<organism evidence="3">
    <name type="scientific">Eucalyptus grandis</name>
    <name type="common">Flooded gum</name>
    <dbReference type="NCBI Taxonomy" id="71139"/>
    <lineage>
        <taxon>Eukaryota</taxon>
        <taxon>Viridiplantae</taxon>
        <taxon>Streptophyta</taxon>
        <taxon>Embryophyta</taxon>
        <taxon>Tracheophyta</taxon>
        <taxon>Spermatophyta</taxon>
        <taxon>Magnoliopsida</taxon>
        <taxon>eudicotyledons</taxon>
        <taxon>Gunneridae</taxon>
        <taxon>Pentapetalae</taxon>
        <taxon>rosids</taxon>
        <taxon>malvids</taxon>
        <taxon>Myrtales</taxon>
        <taxon>Myrtaceae</taxon>
        <taxon>Myrtoideae</taxon>
        <taxon>Eucalypteae</taxon>
        <taxon>Eucalyptus</taxon>
    </lineage>
</organism>
<dbReference type="STRING" id="71139.A0A059CVQ1"/>
<feature type="transmembrane region" description="Helical" evidence="1">
    <location>
        <begin position="304"/>
        <end position="326"/>
    </location>
</feature>
<name>A0A059CVQ1_EUCGR</name>
<feature type="transmembrane region" description="Helical" evidence="1">
    <location>
        <begin position="259"/>
        <end position="283"/>
    </location>
</feature>
<dbReference type="EMBL" id="KK198755">
    <property type="protein sequence ID" value="KCW82548.1"/>
    <property type="molecule type" value="Genomic_DNA"/>
</dbReference>
<feature type="transmembrane region" description="Helical" evidence="1">
    <location>
        <begin position="332"/>
        <end position="357"/>
    </location>
</feature>
<dbReference type="PANTHER" id="PTHR24177">
    <property type="entry name" value="CASKIN"/>
    <property type="match status" value="1"/>
</dbReference>
<feature type="transmembrane region" description="Helical" evidence="1">
    <location>
        <begin position="221"/>
        <end position="239"/>
    </location>
</feature>
<dbReference type="InterPro" id="IPR026961">
    <property type="entry name" value="PGG_dom"/>
</dbReference>
<dbReference type="Pfam" id="PF13962">
    <property type="entry name" value="PGG"/>
    <property type="match status" value="1"/>
</dbReference>
<dbReference type="GO" id="GO:0016020">
    <property type="term" value="C:membrane"/>
    <property type="evidence" value="ECO:0000318"/>
    <property type="project" value="GO_Central"/>
</dbReference>
<reference evidence="3" key="1">
    <citation type="submission" date="2013-07" db="EMBL/GenBank/DDBJ databases">
        <title>The genome of Eucalyptus grandis.</title>
        <authorList>
            <person name="Schmutz J."/>
            <person name="Hayes R."/>
            <person name="Myburg A."/>
            <person name="Tuskan G."/>
            <person name="Grattapaglia D."/>
            <person name="Rokhsar D.S."/>
        </authorList>
    </citation>
    <scope>NUCLEOTIDE SEQUENCE</scope>
    <source>
        <tissue evidence="3">Leaf extractions</tissue>
    </source>
</reference>
<evidence type="ECO:0000259" key="2">
    <source>
        <dbReference type="Pfam" id="PF13962"/>
    </source>
</evidence>
<protein>
    <recommendedName>
        <fullName evidence="2">PGG domain-containing protein</fullName>
    </recommendedName>
</protein>
<dbReference type="AlphaFoldDB" id="A0A059CVQ1"/>
<keyword evidence="1" id="KW-0472">Membrane</keyword>
<proteinExistence type="predicted"/>
<sequence>MEKFGMQSWRTFYSFSFSLPFLNHFVVPTIERIHKVKLRHVAAIELAKQICVALSSKKTAEITQFFRDGDLLGQAALKGIIELVKLCIQSFPELIGISRLVLHSRTLAVESRRERTLRLFLKASSTNRFSLVPAPTLEESSDLMIAATKYNPHSSSVTNISGAAFLLQRELQWFNAVESWVIPHLRTAKYKKKTLWETFVDEHEMLLHTGKKWIEDTANSCMLISTLIATVLFAAAFTVPGSNNGNTGLPLLLGQDSLLVFAISDALGLLSSVMAIMLFLAILTSRYEPQDFLDSLPKKIMMGLLLLFLSLAFMLVAFASTLVIVLDKRLEWVIIPIALLTSLPMALFVVLQLPLLFQMVKSTYGPSILLQGNLEVRHNYWTRSSNW</sequence>
<evidence type="ECO:0000313" key="3">
    <source>
        <dbReference type="EMBL" id="KCW82548.1"/>
    </source>
</evidence>
<evidence type="ECO:0000256" key="1">
    <source>
        <dbReference type="SAM" id="Phobius"/>
    </source>
</evidence>
<accession>A0A059CVQ1</accession>
<feature type="domain" description="PGG" evidence="2">
    <location>
        <begin position="211"/>
        <end position="324"/>
    </location>
</feature>
<dbReference type="PANTHER" id="PTHR24177:SF365">
    <property type="entry name" value="ANKYRIN REPEAT-CONTAINING PROTEIN NPR4-LIKE ISOFORM X1"/>
    <property type="match status" value="1"/>
</dbReference>
<keyword evidence="1" id="KW-1133">Transmembrane helix</keyword>
<keyword evidence="1" id="KW-0812">Transmembrane</keyword>
<dbReference type="Gramene" id="KCW82548">
    <property type="protein sequence ID" value="KCW82548"/>
    <property type="gene ID" value="EUGRSUZ_C03951"/>
</dbReference>